<gene>
    <name evidence="2" type="ordered locus">BURPS1710b_1334</name>
</gene>
<dbReference type="AlphaFoldDB" id="Q3JUK9"/>
<name>Q3JUK9_BURP1</name>
<dbReference type="Pfam" id="PF08897">
    <property type="entry name" value="DUF1841"/>
    <property type="match status" value="1"/>
</dbReference>
<accession>Q3JUK9</accession>
<dbReference type="KEGG" id="bpm:BURPS1710b_1334"/>
<dbReference type="EMBL" id="CP000124">
    <property type="protein sequence ID" value="ABA47542.1"/>
    <property type="molecule type" value="Genomic_DNA"/>
</dbReference>
<evidence type="ECO:0008006" key="4">
    <source>
        <dbReference type="Google" id="ProtNLM"/>
    </source>
</evidence>
<dbReference type="HOGENOM" id="CLU_1021870_0_0_4"/>
<feature type="region of interest" description="Disordered" evidence="1">
    <location>
        <begin position="52"/>
        <end position="87"/>
    </location>
</feature>
<dbReference type="EnsemblBacteria" id="ABA47542">
    <property type="protein sequence ID" value="ABA47542"/>
    <property type="gene ID" value="BURPS1710b_1334"/>
</dbReference>
<dbReference type="InterPro" id="IPR014993">
    <property type="entry name" value="DUF1841"/>
</dbReference>
<evidence type="ECO:0000256" key="1">
    <source>
        <dbReference type="SAM" id="MobiDB-lite"/>
    </source>
</evidence>
<organism evidence="2 3">
    <name type="scientific">Burkholderia pseudomallei (strain 1710b)</name>
    <dbReference type="NCBI Taxonomy" id="320372"/>
    <lineage>
        <taxon>Bacteria</taxon>
        <taxon>Pseudomonadati</taxon>
        <taxon>Pseudomonadota</taxon>
        <taxon>Betaproteobacteria</taxon>
        <taxon>Burkholderiales</taxon>
        <taxon>Burkholderiaceae</taxon>
        <taxon>Burkholderia</taxon>
        <taxon>pseudomallei group</taxon>
    </lineage>
</organism>
<evidence type="ECO:0000313" key="2">
    <source>
        <dbReference type="EMBL" id="ABA47542.1"/>
    </source>
</evidence>
<proteinExistence type="predicted"/>
<evidence type="ECO:0000313" key="3">
    <source>
        <dbReference type="Proteomes" id="UP000002700"/>
    </source>
</evidence>
<reference evidence="2 3" key="1">
    <citation type="submission" date="2005-09" db="EMBL/GenBank/DDBJ databases">
        <authorList>
            <person name="Woods D.E."/>
            <person name="Nierman W.C."/>
        </authorList>
    </citation>
    <scope>NUCLEOTIDE SEQUENCE [LARGE SCALE GENOMIC DNA]</scope>
    <source>
        <strain evidence="2 3">1710b</strain>
    </source>
</reference>
<dbReference type="Proteomes" id="UP000002700">
    <property type="component" value="Chromosome I"/>
</dbReference>
<sequence length="272" mass="30181">MPLCRCAVVPLCRCAVVPLCRCAVVPADDARSTPASERVRKPTPPRAGLACARARRRPDAGRAAHPVAPTRRRPNTPRKQTAPPHAVARLPRRFVARSLRRAFGSPAAGGVKYALAGRCGPSHALRYIMFNPSRDDVRRFFIDTWRKQRSGEILTPLEAMAADWIVEHPEYHAELEDAGRSAAHDYTPDEGRTNPFLHLSMHLAISEQLSIDQPPGIRAAHEKLAARCDSAHDAQHAIMECLGETIWEAQRTHTPPDSDAYLQRILRRASRG</sequence>
<protein>
    <recommendedName>
        <fullName evidence="4">DUF1841 family protein</fullName>
    </recommendedName>
</protein>